<gene>
    <name evidence="2" type="ORF">GGD89_002646</name>
</gene>
<dbReference type="PANTHER" id="PTHR33164">
    <property type="entry name" value="TRANSCRIPTIONAL REGULATOR, MARR FAMILY"/>
    <property type="match status" value="1"/>
</dbReference>
<evidence type="ECO:0000313" key="3">
    <source>
        <dbReference type="Proteomes" id="UP000554286"/>
    </source>
</evidence>
<evidence type="ECO:0000313" key="2">
    <source>
        <dbReference type="EMBL" id="MBB4267008.1"/>
    </source>
</evidence>
<proteinExistence type="predicted"/>
<dbReference type="PANTHER" id="PTHR33164:SF43">
    <property type="entry name" value="HTH-TYPE TRANSCRIPTIONAL REPRESSOR YETL"/>
    <property type="match status" value="1"/>
</dbReference>
<dbReference type="PROSITE" id="PS50995">
    <property type="entry name" value="HTH_MARR_2"/>
    <property type="match status" value="1"/>
</dbReference>
<dbReference type="InterPro" id="IPR036388">
    <property type="entry name" value="WH-like_DNA-bd_sf"/>
</dbReference>
<dbReference type="EMBL" id="JACIGK010000020">
    <property type="protein sequence ID" value="MBB4267008.1"/>
    <property type="molecule type" value="Genomic_DNA"/>
</dbReference>
<dbReference type="InterPro" id="IPR036390">
    <property type="entry name" value="WH_DNA-bd_sf"/>
</dbReference>
<accession>A0A7W6REH9</accession>
<dbReference type="Proteomes" id="UP000554286">
    <property type="component" value="Unassembled WGS sequence"/>
</dbReference>
<dbReference type="InterPro" id="IPR039422">
    <property type="entry name" value="MarR/SlyA-like"/>
</dbReference>
<dbReference type="GO" id="GO:0006950">
    <property type="term" value="P:response to stress"/>
    <property type="evidence" value="ECO:0007669"/>
    <property type="project" value="TreeGrafter"/>
</dbReference>
<dbReference type="RefSeq" id="WP_184045982.1">
    <property type="nucleotide sequence ID" value="NZ_JACIGK010000020.1"/>
</dbReference>
<dbReference type="Pfam" id="PF12802">
    <property type="entry name" value="MarR_2"/>
    <property type="match status" value="1"/>
</dbReference>
<dbReference type="SUPFAM" id="SSF46785">
    <property type="entry name" value="Winged helix' DNA-binding domain"/>
    <property type="match status" value="1"/>
</dbReference>
<feature type="domain" description="HTH marR-type" evidence="1">
    <location>
        <begin position="10"/>
        <end position="148"/>
    </location>
</feature>
<dbReference type="GO" id="GO:0003677">
    <property type="term" value="F:DNA binding"/>
    <property type="evidence" value="ECO:0007669"/>
    <property type="project" value="UniProtKB-KW"/>
</dbReference>
<dbReference type="AlphaFoldDB" id="A0A7W6REH9"/>
<dbReference type="InterPro" id="IPR000835">
    <property type="entry name" value="HTH_MarR-typ"/>
</dbReference>
<reference evidence="2 3" key="1">
    <citation type="submission" date="2020-08" db="EMBL/GenBank/DDBJ databases">
        <title>Genome sequencing of Purple Non-Sulfur Bacteria from various extreme environments.</title>
        <authorList>
            <person name="Mayer M."/>
        </authorList>
    </citation>
    <scope>NUCLEOTIDE SEQUENCE [LARGE SCALE GENOMIC DNA]</scope>
    <source>
        <strain evidence="2 3">JA131</strain>
    </source>
</reference>
<comment type="caution">
    <text evidence="2">The sequence shown here is derived from an EMBL/GenBank/DDBJ whole genome shotgun (WGS) entry which is preliminary data.</text>
</comment>
<protein>
    <submittedName>
        <fullName evidence="2">DNA-binding MarR family transcriptional regulator</fullName>
    </submittedName>
</protein>
<dbReference type="Gene3D" id="1.10.10.10">
    <property type="entry name" value="Winged helix-like DNA-binding domain superfamily/Winged helix DNA-binding domain"/>
    <property type="match status" value="1"/>
</dbReference>
<evidence type="ECO:0000259" key="1">
    <source>
        <dbReference type="PROSITE" id="PS50995"/>
    </source>
</evidence>
<organism evidence="2 3">
    <name type="scientific">Roseospira visakhapatnamensis</name>
    <dbReference type="NCBI Taxonomy" id="390880"/>
    <lineage>
        <taxon>Bacteria</taxon>
        <taxon>Pseudomonadati</taxon>
        <taxon>Pseudomonadota</taxon>
        <taxon>Alphaproteobacteria</taxon>
        <taxon>Rhodospirillales</taxon>
        <taxon>Rhodospirillaceae</taxon>
        <taxon>Roseospira</taxon>
    </lineage>
</organism>
<dbReference type="GO" id="GO:0003700">
    <property type="term" value="F:DNA-binding transcription factor activity"/>
    <property type="evidence" value="ECO:0007669"/>
    <property type="project" value="InterPro"/>
</dbReference>
<dbReference type="SMART" id="SM00347">
    <property type="entry name" value="HTH_MARR"/>
    <property type="match status" value="1"/>
</dbReference>
<name>A0A7W6REH9_9PROT</name>
<keyword evidence="2" id="KW-0238">DNA-binding</keyword>
<sequence>MHGDSKDDLVKTTVRQLMRVAHRVARVEDLPIRVHDDLEITTKEAHTIEAVGERPGLSVTDVATTFGITKSAASQMVTKLVAKGFLTKVRAPHSNKEWELGLTPLGWTAFRAHESAHGRDFARLVDHLNSFSLSQIATLTVLLEAIGGIMEDRLGE</sequence>
<keyword evidence="3" id="KW-1185">Reference proteome</keyword>